<dbReference type="GO" id="GO:0008033">
    <property type="term" value="P:tRNA processing"/>
    <property type="evidence" value="ECO:0007669"/>
    <property type="project" value="UniProtKB-KW"/>
</dbReference>
<evidence type="ECO:0000256" key="4">
    <source>
        <dbReference type="ARBA" id="ARBA00022694"/>
    </source>
</evidence>
<dbReference type="EMBL" id="SNXE01000001">
    <property type="protein sequence ID" value="TDP13043.1"/>
    <property type="molecule type" value="Genomic_DNA"/>
</dbReference>
<reference evidence="7 8" key="1">
    <citation type="submission" date="2019-03" db="EMBL/GenBank/DDBJ databases">
        <title>Genomic Encyclopedia of Type Strains, Phase IV (KMG-IV): sequencing the most valuable type-strain genomes for metagenomic binning, comparative biology and taxonomic classification.</title>
        <authorList>
            <person name="Goeker M."/>
        </authorList>
    </citation>
    <scope>NUCLEOTIDE SEQUENCE [LARGE SCALE GENOMIC DNA]</scope>
    <source>
        <strain evidence="7 8">DSM 25082</strain>
    </source>
</reference>
<proteinExistence type="inferred from homology"/>
<protein>
    <recommendedName>
        <fullName evidence="1">tRNA-uridine aminocarboxypropyltransferase</fullName>
        <ecNumber evidence="1">2.5.1.25</ecNumber>
    </recommendedName>
</protein>
<accession>A0A4R6NAT6</accession>
<dbReference type="GO" id="GO:0016432">
    <property type="term" value="F:tRNA-uridine aminocarboxypropyltransferase activity"/>
    <property type="evidence" value="ECO:0007669"/>
    <property type="project" value="UniProtKB-EC"/>
</dbReference>
<keyword evidence="3" id="KW-0949">S-adenosyl-L-methionine</keyword>
<evidence type="ECO:0000256" key="1">
    <source>
        <dbReference type="ARBA" id="ARBA00012386"/>
    </source>
</evidence>
<dbReference type="InterPro" id="IPR005636">
    <property type="entry name" value="DTW"/>
</dbReference>
<evidence type="ECO:0000256" key="3">
    <source>
        <dbReference type="ARBA" id="ARBA00022691"/>
    </source>
</evidence>
<gene>
    <name evidence="7" type="ORF">DFR39_101517</name>
</gene>
<evidence type="ECO:0000256" key="2">
    <source>
        <dbReference type="ARBA" id="ARBA00022679"/>
    </source>
</evidence>
<dbReference type="AlphaFoldDB" id="A0A4R6NAT6"/>
<feature type="domain" description="DTW" evidence="6">
    <location>
        <begin position="2"/>
        <end position="185"/>
    </location>
</feature>
<keyword evidence="8" id="KW-1185">Reference proteome</keyword>
<evidence type="ECO:0000256" key="5">
    <source>
        <dbReference type="ARBA" id="ARBA00034489"/>
    </source>
</evidence>
<dbReference type="Pfam" id="PF03942">
    <property type="entry name" value="DTW"/>
    <property type="match status" value="1"/>
</dbReference>
<dbReference type="PANTHER" id="PTHR21392">
    <property type="entry name" value="TRNA-URIDINE AMINOCARBOXYPROPYLTRANSFERASE 2"/>
    <property type="match status" value="1"/>
</dbReference>
<keyword evidence="4" id="KW-0819">tRNA processing</keyword>
<dbReference type="InterPro" id="IPR039262">
    <property type="entry name" value="DTWD2/TAPT"/>
</dbReference>
<evidence type="ECO:0000259" key="6">
    <source>
        <dbReference type="SMART" id="SM01144"/>
    </source>
</evidence>
<organism evidence="7 8">
    <name type="scientific">Roseateles asaccharophilus</name>
    <dbReference type="NCBI Taxonomy" id="582607"/>
    <lineage>
        <taxon>Bacteria</taxon>
        <taxon>Pseudomonadati</taxon>
        <taxon>Pseudomonadota</taxon>
        <taxon>Betaproteobacteria</taxon>
        <taxon>Burkholderiales</taxon>
        <taxon>Sphaerotilaceae</taxon>
        <taxon>Roseateles</taxon>
    </lineage>
</organism>
<name>A0A4R6NAT6_9BURK</name>
<comment type="caution">
    <text evidence="7">The sequence shown here is derived from an EMBL/GenBank/DDBJ whole genome shotgun (WGS) entry which is preliminary data.</text>
</comment>
<dbReference type="PANTHER" id="PTHR21392:SF0">
    <property type="entry name" value="TRNA-URIDINE AMINOCARBOXYPROPYLTRANSFERASE 2"/>
    <property type="match status" value="1"/>
</dbReference>
<dbReference type="EC" id="2.5.1.25" evidence="1"/>
<dbReference type="SMART" id="SM01144">
    <property type="entry name" value="DTW"/>
    <property type="match status" value="1"/>
</dbReference>
<dbReference type="RefSeq" id="WP_133601959.1">
    <property type="nucleotide sequence ID" value="NZ_JAUFPJ010000001.1"/>
</dbReference>
<dbReference type="OrthoDB" id="268835at2"/>
<evidence type="ECO:0000313" key="7">
    <source>
        <dbReference type="EMBL" id="TDP13043.1"/>
    </source>
</evidence>
<sequence length="187" mass="20830">MSRPRCPACLHPPSTCLCDLVRPVRSRIELLILQHPLEELQAKNTARLLHLCLAPRSELLVGEQFGPGLLDPARLSGAALLYPGEGDGPWPRGWQPSRLVLLDGTWRKSRKMLALNPSLQALPRFSWAGPAVSRYSVRRAQRPDQLSTLEAAALALQELDPGIQGLDDLWRAFDSLVSRLAERRHRG</sequence>
<keyword evidence="2" id="KW-0808">Transferase</keyword>
<evidence type="ECO:0000313" key="8">
    <source>
        <dbReference type="Proteomes" id="UP000295357"/>
    </source>
</evidence>
<dbReference type="Proteomes" id="UP000295357">
    <property type="component" value="Unassembled WGS sequence"/>
</dbReference>
<comment type="similarity">
    <text evidence="5">Belongs to the TDD superfamily. DTWD2 family.</text>
</comment>